<proteinExistence type="predicted"/>
<dbReference type="InParanoid" id="Q7R953"/>
<keyword evidence="2" id="KW-1185">Reference proteome</keyword>
<dbReference type="EMBL" id="AABL01002483">
    <property type="protein sequence ID" value="EAA19356.1"/>
    <property type="molecule type" value="Genomic_DNA"/>
</dbReference>
<dbReference type="PaxDb" id="73239-Q7R953"/>
<comment type="caution">
    <text evidence="1">The sequence shown here is derived from an EMBL/GenBank/DDBJ whole genome shotgun (WGS) entry which is preliminary data.</text>
</comment>
<organism evidence="1 2">
    <name type="scientific">Plasmodium yoelii yoelii</name>
    <dbReference type="NCBI Taxonomy" id="73239"/>
    <lineage>
        <taxon>Eukaryota</taxon>
        <taxon>Sar</taxon>
        <taxon>Alveolata</taxon>
        <taxon>Apicomplexa</taxon>
        <taxon>Aconoidasida</taxon>
        <taxon>Haemosporida</taxon>
        <taxon>Plasmodiidae</taxon>
        <taxon>Plasmodium</taxon>
        <taxon>Plasmodium (Vinckeia)</taxon>
    </lineage>
</organism>
<dbReference type="Proteomes" id="UP000008553">
    <property type="component" value="Unassembled WGS sequence"/>
</dbReference>
<accession>Q7R953</accession>
<gene>
    <name evidence="1" type="ORF">PY07013</name>
</gene>
<evidence type="ECO:0000313" key="2">
    <source>
        <dbReference type="Proteomes" id="UP000008553"/>
    </source>
</evidence>
<evidence type="ECO:0000313" key="1">
    <source>
        <dbReference type="EMBL" id="EAA19356.1"/>
    </source>
</evidence>
<protein>
    <submittedName>
        <fullName evidence="1">Uncharacterized protein</fullName>
    </submittedName>
</protein>
<name>Q7R953_PLAYO</name>
<sequence length="56" mass="6870">MNLSIFIKNNINLCNLDRKWNNATYFVNVIILEKTHKLCYTYNQNKYFHKLYINLL</sequence>
<dbReference type="AlphaFoldDB" id="Q7R953"/>
<reference evidence="1 2" key="1">
    <citation type="journal article" date="2002" name="Nature">
        <title>Genome sequence and comparative analysis of the model rodent malaria parasite Plasmodium yoelii yoelii.</title>
        <authorList>
            <person name="Carlton J.M."/>
            <person name="Angiuoli S.V."/>
            <person name="Suh B.B."/>
            <person name="Kooij T.W."/>
            <person name="Pertea M."/>
            <person name="Silva J.C."/>
            <person name="Ermolaeva M.D."/>
            <person name="Allen J.E."/>
            <person name="Selengut J.D."/>
            <person name="Koo H.L."/>
            <person name="Peterson J.D."/>
            <person name="Pop M."/>
            <person name="Kosack D.S."/>
            <person name="Shumway M.F."/>
            <person name="Bidwell S.L."/>
            <person name="Shallom S.J."/>
            <person name="van Aken S.E."/>
            <person name="Riedmuller S.B."/>
            <person name="Feldblyum T.V."/>
            <person name="Cho J.K."/>
            <person name="Quackenbush J."/>
            <person name="Sedegah M."/>
            <person name="Shoaibi A."/>
            <person name="Cummings L.M."/>
            <person name="Florens L."/>
            <person name="Yates J.R."/>
            <person name="Raine J.D."/>
            <person name="Sinden R.E."/>
            <person name="Harris M.A."/>
            <person name="Cunningham D.A."/>
            <person name="Preiser P.R."/>
            <person name="Bergman L.W."/>
            <person name="Vaidya A.B."/>
            <person name="van Lin L.H."/>
            <person name="Janse C.J."/>
            <person name="Waters A.P."/>
            <person name="Smith H.O."/>
            <person name="White O.R."/>
            <person name="Salzberg S.L."/>
            <person name="Venter J.C."/>
            <person name="Fraser C.M."/>
            <person name="Hoffman S.L."/>
            <person name="Gardner M.J."/>
            <person name="Carucci D.J."/>
        </authorList>
    </citation>
    <scope>NUCLEOTIDE SEQUENCE [LARGE SCALE GENOMIC DNA]</scope>
    <source>
        <strain evidence="1 2">17XNL</strain>
    </source>
</reference>